<keyword evidence="1" id="KW-1133">Transmembrane helix</keyword>
<evidence type="ECO:0000313" key="2">
    <source>
        <dbReference type="EMBL" id="EIJ37000.1"/>
    </source>
</evidence>
<evidence type="ECO:0000313" key="3">
    <source>
        <dbReference type="Proteomes" id="UP000005317"/>
    </source>
</evidence>
<dbReference type="Proteomes" id="UP000005317">
    <property type="component" value="Unassembled WGS sequence"/>
</dbReference>
<keyword evidence="1" id="KW-0812">Transmembrane</keyword>
<protein>
    <submittedName>
        <fullName evidence="2">Uncharacterized protein</fullName>
    </submittedName>
</protein>
<name>A0A656HNR5_THINJ</name>
<dbReference type="EMBL" id="JH651384">
    <property type="protein sequence ID" value="EIJ37000.1"/>
    <property type="molecule type" value="Genomic_DNA"/>
</dbReference>
<evidence type="ECO:0000256" key="1">
    <source>
        <dbReference type="SAM" id="Phobius"/>
    </source>
</evidence>
<keyword evidence="3" id="KW-1185">Reference proteome</keyword>
<dbReference type="RefSeq" id="WP_002710858.1">
    <property type="nucleotide sequence ID" value="NZ_JH651384.1"/>
</dbReference>
<gene>
    <name evidence="2" type="ORF">Thini_4532</name>
</gene>
<keyword evidence="1" id="KW-0472">Membrane</keyword>
<dbReference type="AlphaFoldDB" id="A0A656HNR5"/>
<proteinExistence type="predicted"/>
<accession>A0A656HNR5</accession>
<reference evidence="3" key="1">
    <citation type="journal article" date="2011" name="Stand. Genomic Sci.">
        <title>Genome sequence of the filamentous, gliding Thiothrix nivea neotype strain (JP2(T)).</title>
        <authorList>
            <person name="Lapidus A."/>
            <person name="Nolan M."/>
            <person name="Lucas S."/>
            <person name="Glavina Del Rio T."/>
            <person name="Tice H."/>
            <person name="Cheng J.F."/>
            <person name="Tapia R."/>
            <person name="Han C."/>
            <person name="Goodwin L."/>
            <person name="Pitluck S."/>
            <person name="Liolios K."/>
            <person name="Pagani I."/>
            <person name="Ivanova N."/>
            <person name="Huntemann M."/>
            <person name="Mavromatis K."/>
            <person name="Mikhailova N."/>
            <person name="Pati A."/>
            <person name="Chen A."/>
            <person name="Palaniappan K."/>
            <person name="Land M."/>
            <person name="Brambilla E.M."/>
            <person name="Rohde M."/>
            <person name="Abt B."/>
            <person name="Verbarg S."/>
            <person name="Goker M."/>
            <person name="Bristow J."/>
            <person name="Eisen J.A."/>
            <person name="Markowitz V."/>
            <person name="Hugenholtz P."/>
            <person name="Kyrpides N.C."/>
            <person name="Klenk H.P."/>
            <person name="Woyke T."/>
        </authorList>
    </citation>
    <scope>NUCLEOTIDE SEQUENCE [LARGE SCALE GENOMIC DNA]</scope>
    <source>
        <strain evidence="3">ATCC 35100 / DSM 5205 / JP2</strain>
    </source>
</reference>
<organism evidence="2 3">
    <name type="scientific">Thiothrix nivea (strain ATCC 35100 / DSM 5205 / JP2)</name>
    <dbReference type="NCBI Taxonomy" id="870187"/>
    <lineage>
        <taxon>Bacteria</taxon>
        <taxon>Pseudomonadati</taxon>
        <taxon>Pseudomonadota</taxon>
        <taxon>Gammaproteobacteria</taxon>
        <taxon>Thiotrichales</taxon>
        <taxon>Thiotrichaceae</taxon>
        <taxon>Thiothrix</taxon>
    </lineage>
</organism>
<sequence length="106" mass="12237">MLIFIGLATILLVLAFKQPLGSRFRYLVAVIVRFAWSLTIGLPFFVLGLVAFLLIDILFPTSSKGYVILNKMYKWGSCYWFNGLRLNFETDDYDVTVEKQRKTSNE</sequence>
<feature type="transmembrane region" description="Helical" evidence="1">
    <location>
        <begin position="27"/>
        <end position="55"/>
    </location>
</feature>